<proteinExistence type="predicted"/>
<accession>A0A345KV71</accession>
<evidence type="ECO:0000313" key="2">
    <source>
        <dbReference type="Proteomes" id="UP000259472"/>
    </source>
</evidence>
<sequence length="81" mass="8736">MSIKDSAGIEILATDTVMVTAWGNAARLVDTGIKRPIVRFGRSRVVILDSDNIERSVTGSELSVLRRDGAPGFEHNRVAAV</sequence>
<dbReference type="KEGG" id="vg:60321647"/>
<dbReference type="EMBL" id="MH509442">
    <property type="protein sequence ID" value="AXH46923.1"/>
    <property type="molecule type" value="Genomic_DNA"/>
</dbReference>
<protein>
    <submittedName>
        <fullName evidence="1">Uncharacterized protein</fullName>
    </submittedName>
</protein>
<keyword evidence="2" id="KW-1185">Reference proteome</keyword>
<evidence type="ECO:0000313" key="1">
    <source>
        <dbReference type="EMBL" id="AXH46923.1"/>
    </source>
</evidence>
<gene>
    <name evidence="1" type="primary">87</name>
    <name evidence="1" type="ORF">SEA_AMINAY_87</name>
</gene>
<dbReference type="Proteomes" id="UP000259472">
    <property type="component" value="Segment"/>
</dbReference>
<dbReference type="RefSeq" id="YP_009950237.1">
    <property type="nucleotide sequence ID" value="NC_051588.1"/>
</dbReference>
<name>A0A345KV71_9CAUD</name>
<reference evidence="2" key="1">
    <citation type="submission" date="2018-06" db="EMBL/GenBank/DDBJ databases">
        <authorList>
            <person name="Zhirakovskaya E."/>
        </authorList>
    </citation>
    <scope>NUCLEOTIDE SEQUENCE [LARGE SCALE GENOMIC DNA]</scope>
</reference>
<organism evidence="1 2">
    <name type="scientific">Mycobacterium phage Aminay</name>
    <dbReference type="NCBI Taxonomy" id="2250291"/>
    <lineage>
        <taxon>Viruses</taxon>
        <taxon>Duplodnaviria</taxon>
        <taxon>Heunggongvirae</taxon>
        <taxon>Uroviricota</taxon>
        <taxon>Caudoviricetes</taxon>
        <taxon>Weiservirinae</taxon>
        <taxon>Aminayvirus</taxon>
        <taxon>Aminayvirus aminay</taxon>
    </lineage>
</organism>
<dbReference type="GeneID" id="60321647"/>